<dbReference type="OrthoDB" id="4620104at2"/>
<comment type="caution">
    <text evidence="1">The sequence shown here is derived from an EMBL/GenBank/DDBJ whole genome shotgun (WGS) entry which is preliminary data.</text>
</comment>
<dbReference type="InterPro" id="IPR054953">
    <property type="entry name" value="MethMoxGammaMmoZ"/>
</dbReference>
<dbReference type="InterPro" id="IPR015953">
    <property type="entry name" value="Me_mOase_g_dom2"/>
</dbReference>
<dbReference type="Gene3D" id="1.20.1280.10">
    <property type="entry name" value="Methane monooxygenase, gamma chain, domain 1"/>
    <property type="match status" value="1"/>
</dbReference>
<dbReference type="GO" id="GO:0015049">
    <property type="term" value="F:methane monooxygenase [NAD(P)H] activity"/>
    <property type="evidence" value="ECO:0007669"/>
    <property type="project" value="InterPro"/>
</dbReference>
<dbReference type="Gene3D" id="1.20.1280.30">
    <property type="entry name" value="Methane monooxygenase, gamma chain, domain 2"/>
    <property type="match status" value="1"/>
</dbReference>
<keyword evidence="1" id="KW-0560">Oxidoreductase</keyword>
<dbReference type="AlphaFoldDB" id="A0A177N3A8"/>
<dbReference type="RefSeq" id="WP_066985400.1">
    <property type="nucleotide sequence ID" value="NZ_LUUI01000131.1"/>
</dbReference>
<proteinExistence type="predicted"/>
<organism evidence="1 2">
    <name type="scientific">Methylomonas lenta</name>
    <dbReference type="NCBI Taxonomy" id="980561"/>
    <lineage>
        <taxon>Bacteria</taxon>
        <taxon>Pseudomonadati</taxon>
        <taxon>Pseudomonadota</taxon>
        <taxon>Gammaproteobacteria</taxon>
        <taxon>Methylococcales</taxon>
        <taxon>Methylococcaceae</taxon>
        <taxon>Methylomonas</taxon>
    </lineage>
</organism>
<evidence type="ECO:0000313" key="1">
    <source>
        <dbReference type="EMBL" id="OAI12144.1"/>
    </source>
</evidence>
<name>A0A177N3A8_9GAMM</name>
<gene>
    <name evidence="1" type="ORF">A1359_13955</name>
</gene>
<keyword evidence="2" id="KW-1185">Reference proteome</keyword>
<dbReference type="PIRSF" id="PIRSF018503">
    <property type="entry name" value="Me_mOase_g"/>
    <property type="match status" value="1"/>
</dbReference>
<dbReference type="InterPro" id="IPR036123">
    <property type="entry name" value="Me_mOase_sf_g"/>
</dbReference>
<dbReference type="GO" id="GO:0015947">
    <property type="term" value="P:methane metabolic process"/>
    <property type="evidence" value="ECO:0007669"/>
    <property type="project" value="InterPro"/>
</dbReference>
<dbReference type="NCBIfam" id="NF045805">
    <property type="entry name" value="MethMoxGammaMmoZ"/>
    <property type="match status" value="1"/>
</dbReference>
<protein>
    <submittedName>
        <fullName evidence="1">Methane monooxygenase</fullName>
    </submittedName>
</protein>
<dbReference type="InterPro" id="IPR015952">
    <property type="entry name" value="Me_mOase_g_dom1"/>
</dbReference>
<accession>A0A177N3A8</accession>
<reference evidence="1 2" key="1">
    <citation type="submission" date="2016-03" db="EMBL/GenBank/DDBJ databases">
        <authorList>
            <person name="Ploux O."/>
        </authorList>
    </citation>
    <scope>NUCLEOTIDE SEQUENCE [LARGE SCALE GENOMIC DNA]</scope>
    <source>
        <strain evidence="1 2">R-45370</strain>
    </source>
</reference>
<dbReference type="Proteomes" id="UP000078476">
    <property type="component" value="Unassembled WGS sequence"/>
</dbReference>
<sequence length="165" mass="18897">MANIHDNPTRNAWMAKIAALNNVAQGHTFLTEFRAKHMSPFKTDWSLELDALWIECKIEEKLALLKHNEFKDAQLFNTCTCGANAQQVADEAVAKMDACTDMYEAERIHINFRLACKPPVMPVNVFLDTDRLLGTKLMELRNTDYYALPLEELRNKRGVKVITLQ</sequence>
<evidence type="ECO:0000313" key="2">
    <source>
        <dbReference type="Proteomes" id="UP000078476"/>
    </source>
</evidence>
<dbReference type="Pfam" id="PF02964">
    <property type="entry name" value="MeMO_Hyd_G"/>
    <property type="match status" value="1"/>
</dbReference>
<dbReference type="InterPro" id="IPR004222">
    <property type="entry name" value="Me_mOase_g"/>
</dbReference>
<dbReference type="EMBL" id="LUUI01000131">
    <property type="protein sequence ID" value="OAI12144.1"/>
    <property type="molecule type" value="Genomic_DNA"/>
</dbReference>
<keyword evidence="1" id="KW-0503">Monooxygenase</keyword>
<dbReference type="SUPFAM" id="SSF47152">
    <property type="entry name" value="Methane monooxygenase hydrolase, gamma subunit"/>
    <property type="match status" value="1"/>
</dbReference>
<dbReference type="STRING" id="980561.A1359_13955"/>